<evidence type="ECO:0000313" key="2">
    <source>
        <dbReference type="Proteomes" id="UP000278907"/>
    </source>
</evidence>
<evidence type="ECO:0008006" key="3">
    <source>
        <dbReference type="Google" id="ProtNLM"/>
    </source>
</evidence>
<comment type="caution">
    <text evidence="1">The sequence shown here is derived from an EMBL/GenBank/DDBJ whole genome shotgun (WGS) entry which is preliminary data.</text>
</comment>
<keyword evidence="2" id="KW-1185">Reference proteome</keyword>
<protein>
    <recommendedName>
        <fullName evidence="3">Lipoprotein</fullName>
    </recommendedName>
</protein>
<dbReference type="PROSITE" id="PS51257">
    <property type="entry name" value="PROKAR_LIPOPROTEIN"/>
    <property type="match status" value="1"/>
</dbReference>
<dbReference type="EMBL" id="RAWI01000067">
    <property type="protein sequence ID" value="RKI11009.1"/>
    <property type="molecule type" value="Genomic_DNA"/>
</dbReference>
<dbReference type="Proteomes" id="UP000278907">
    <property type="component" value="Unassembled WGS sequence"/>
</dbReference>
<organism evidence="1 2">
    <name type="scientific">Corallococcus praedator</name>
    <dbReference type="NCBI Taxonomy" id="2316724"/>
    <lineage>
        <taxon>Bacteria</taxon>
        <taxon>Pseudomonadati</taxon>
        <taxon>Myxococcota</taxon>
        <taxon>Myxococcia</taxon>
        <taxon>Myxococcales</taxon>
        <taxon>Cystobacterineae</taxon>
        <taxon>Myxococcaceae</taxon>
        <taxon>Corallococcus</taxon>
    </lineage>
</organism>
<accession>A0ABX9QL68</accession>
<proteinExistence type="predicted"/>
<evidence type="ECO:0000313" key="1">
    <source>
        <dbReference type="EMBL" id="RKI11009.1"/>
    </source>
</evidence>
<name>A0ABX9QL68_9BACT</name>
<gene>
    <name evidence="1" type="ORF">D7Y13_11820</name>
</gene>
<sequence length="88" mass="9548">MKSVLAGVAFSFSVVACGPVPEQPQEAELGTREDAVCRTGSVKCVSLNLTWFYESGCIPPTYPPRPDALVECDEWCPDNESCVDNGYN</sequence>
<reference evidence="1 2" key="1">
    <citation type="submission" date="2018-09" db="EMBL/GenBank/DDBJ databases">
        <authorList>
            <person name="Livingstone P.G."/>
            <person name="Whitworth D.E."/>
        </authorList>
    </citation>
    <scope>NUCLEOTIDE SEQUENCE [LARGE SCALE GENOMIC DNA]</scope>
    <source>
        <strain evidence="1 2">CA031B</strain>
    </source>
</reference>